<dbReference type="PROSITE" id="PS00296">
    <property type="entry name" value="CHAPERONINS_CPN60"/>
    <property type="match status" value="1"/>
</dbReference>
<dbReference type="SUPFAM" id="SSF48592">
    <property type="entry name" value="GroEL equatorial domain-like"/>
    <property type="match status" value="1"/>
</dbReference>
<evidence type="ECO:0000256" key="4">
    <source>
        <dbReference type="ARBA" id="ARBA00022840"/>
    </source>
</evidence>
<evidence type="ECO:0000256" key="6">
    <source>
        <dbReference type="ARBA" id="ARBA00024677"/>
    </source>
</evidence>
<reference evidence="9" key="1">
    <citation type="submission" date="2004-12" db="EMBL/GenBank/DDBJ databases">
        <authorList>
            <person name="van Hoek A.H."/>
        </authorList>
    </citation>
    <scope>NUCLEOTIDE SEQUENCE</scope>
</reference>
<feature type="coiled-coil region" evidence="8">
    <location>
        <begin position="370"/>
        <end position="433"/>
    </location>
</feature>
<keyword evidence="9" id="KW-0346">Stress response</keyword>
<reference evidence="9" key="2">
    <citation type="journal article" date="2005" name="Nature">
        <title>An anaerobic mitochondrion that produces hydrogen.</title>
        <authorList>
            <person name="Boxma B."/>
            <person name="de Graaf R.M."/>
            <person name="van der Staay G.W.M."/>
            <person name="van Alen T.A."/>
            <person name="Ricard G."/>
            <person name="Gabaldon T."/>
            <person name="van Hoek A.H.A.M."/>
            <person name="Moon-van der Staay S.Y."/>
            <person name="Koopman W.J.H."/>
            <person name="van Hellemond J.J."/>
            <person name="Tielens A.G.M."/>
            <person name="Friedrich T."/>
            <person name="Veenhuis M."/>
            <person name="Huynen M.A."/>
            <person name="Hackstein J.H.P."/>
        </authorList>
    </citation>
    <scope>NUCLEOTIDE SEQUENCE</scope>
</reference>
<name>Q3LDT0_NYCOV</name>
<dbReference type="NCBIfam" id="NF000592">
    <property type="entry name" value="PRK00013.1"/>
    <property type="match status" value="1"/>
</dbReference>
<dbReference type="NCBIfam" id="TIGR02348">
    <property type="entry name" value="GroEL"/>
    <property type="match status" value="1"/>
</dbReference>
<dbReference type="PRINTS" id="PR00298">
    <property type="entry name" value="CHAPERONIN60"/>
</dbReference>
<proteinExistence type="inferred from homology"/>
<evidence type="ECO:0000256" key="8">
    <source>
        <dbReference type="SAM" id="Coils"/>
    </source>
</evidence>
<dbReference type="NCBIfam" id="NF009488">
    <property type="entry name" value="PRK12850.1"/>
    <property type="match status" value="1"/>
</dbReference>
<dbReference type="InterPro" id="IPR002423">
    <property type="entry name" value="Cpn60/GroEL/TCP-1"/>
</dbReference>
<evidence type="ECO:0000256" key="1">
    <source>
        <dbReference type="ARBA" id="ARBA00006607"/>
    </source>
</evidence>
<dbReference type="Pfam" id="PF00118">
    <property type="entry name" value="Cpn60_TCP1"/>
    <property type="match status" value="1"/>
</dbReference>
<dbReference type="NCBIfam" id="NF009489">
    <property type="entry name" value="PRK12851.1"/>
    <property type="match status" value="1"/>
</dbReference>
<feature type="non-terminal residue" evidence="9">
    <location>
        <position position="591"/>
    </location>
</feature>
<dbReference type="InterPro" id="IPR001844">
    <property type="entry name" value="Cpn60/GroEL"/>
</dbReference>
<evidence type="ECO:0000256" key="7">
    <source>
        <dbReference type="RuleBase" id="RU000418"/>
    </source>
</evidence>
<evidence type="ECO:0000256" key="3">
    <source>
        <dbReference type="ARBA" id="ARBA00022741"/>
    </source>
</evidence>
<dbReference type="GO" id="GO:0140662">
    <property type="term" value="F:ATP-dependent protein folding chaperone"/>
    <property type="evidence" value="ECO:0007669"/>
    <property type="project" value="InterPro"/>
</dbReference>
<dbReference type="HAMAP" id="MF_00600">
    <property type="entry name" value="CH60"/>
    <property type="match status" value="1"/>
</dbReference>
<protein>
    <submittedName>
        <fullName evidence="9">Heat shock protein 60</fullName>
    </submittedName>
</protein>
<dbReference type="GO" id="GO:0042026">
    <property type="term" value="P:protein refolding"/>
    <property type="evidence" value="ECO:0007669"/>
    <property type="project" value="InterPro"/>
</dbReference>
<dbReference type="Gene3D" id="3.50.7.10">
    <property type="entry name" value="GroEL"/>
    <property type="match status" value="1"/>
</dbReference>
<dbReference type="Gene3D" id="1.10.560.10">
    <property type="entry name" value="GroEL-like equatorial domain"/>
    <property type="match status" value="1"/>
</dbReference>
<keyword evidence="4" id="KW-0067">ATP-binding</keyword>
<dbReference type="PANTHER" id="PTHR45633">
    <property type="entry name" value="60 KDA HEAT SHOCK PROTEIN, MITOCHONDRIAL"/>
    <property type="match status" value="1"/>
</dbReference>
<dbReference type="InterPro" id="IPR018370">
    <property type="entry name" value="Chaperonin_Cpn60_CS"/>
</dbReference>
<evidence type="ECO:0000313" key="9">
    <source>
        <dbReference type="EMBL" id="CAI62555.2"/>
    </source>
</evidence>
<keyword evidence="3" id="KW-0547">Nucleotide-binding</keyword>
<dbReference type="FunFam" id="3.50.7.10:FF:000001">
    <property type="entry name" value="60 kDa chaperonin"/>
    <property type="match status" value="1"/>
</dbReference>
<accession>Q3LDT0</accession>
<dbReference type="InterPro" id="IPR027413">
    <property type="entry name" value="GROEL-like_equatorial_sf"/>
</dbReference>
<keyword evidence="8" id="KW-0175">Coiled coil</keyword>
<evidence type="ECO:0000256" key="5">
    <source>
        <dbReference type="ARBA" id="ARBA00023186"/>
    </source>
</evidence>
<dbReference type="InterPro" id="IPR027410">
    <property type="entry name" value="TCP-1-like_intermed_sf"/>
</dbReference>
<sequence length="591" mass="63042">MRGLTNFVSKQATRSLISTPMRAIGTGKDISFGIEARKSLLDGCDKLADAVQLTLGPKGRNVVLDKGYGIPKITKDGVTVAKEISFSNKYMNIGANLIKEVASKTNDEAGDGTTTATVLRRYLFKEGCKAVAAGMNPMDVRKGIQIAVDTVVEKLKEMSIPVKGKQEIENVATISANGDKTVGSLIASIYEKSGKDATITVADGKTLKTEVEMVEGVKFDRGYVSPYFITDPKSGKVELDNPMILLVDKKISNIQSILHLLEHCVQSNSPILIVAEDIDTEPLATLIINKLKGGLRICAVKAPGFGDNRKATLEDIAISCGSQVVSEELGMQLEKTDPSVMGTAKQVIITKDDTIIMNGAGKKADVDSRISALKEMKDKTNSNYDKEKLEERIGRLTGGVAVIKVGGASEVEVNELKDRINDALCATKAASEEGIVPGGGMALLHCSKALESIKGENFDQKHGIEIVQKACRIPCKAICDNAGYEGSVVVDKSLSEGKPHVAFDAASGKVIDMIEAGVIDPTKVVRCALVNASGVASMMITTEAAVVEESKPDSAKPPMPPMDSYQLHITSPYLFLPEARGFGVLGFWGFG</sequence>
<dbReference type="EMBL" id="AJ871324">
    <property type="protein sequence ID" value="CAI62555.2"/>
    <property type="molecule type" value="Genomic_DNA"/>
</dbReference>
<comment type="function">
    <text evidence="6">Molecular chaperone; assists the folding of proteins upon ATP hydrolysis. Known to play a role, in vitro, in the folding of actin and tubulin.</text>
</comment>
<dbReference type="Gene3D" id="3.30.260.10">
    <property type="entry name" value="TCP-1-like chaperonin intermediate domain"/>
    <property type="match status" value="1"/>
</dbReference>
<dbReference type="AlphaFoldDB" id="Q3LDT0"/>
<keyword evidence="5" id="KW-0143">Chaperone</keyword>
<dbReference type="InterPro" id="IPR027409">
    <property type="entry name" value="GroEL-like_apical_dom_sf"/>
</dbReference>
<dbReference type="GO" id="GO:0005524">
    <property type="term" value="F:ATP binding"/>
    <property type="evidence" value="ECO:0007669"/>
    <property type="project" value="UniProtKB-KW"/>
</dbReference>
<evidence type="ECO:0000256" key="2">
    <source>
        <dbReference type="ARBA" id="ARBA00011531"/>
    </source>
</evidence>
<dbReference type="NCBIfam" id="NF009487">
    <property type="entry name" value="PRK12849.1"/>
    <property type="match status" value="1"/>
</dbReference>
<comment type="subunit">
    <text evidence="2">Heterooligomeric complex of about 850 to 900 kDa that forms two stacked rings, 12 to 16 nm in diameter.</text>
</comment>
<dbReference type="CDD" id="cd03344">
    <property type="entry name" value="GroEL"/>
    <property type="match status" value="1"/>
</dbReference>
<organism evidence="9">
    <name type="scientific">Nyctotherus ovalis</name>
    <name type="common">Ciliate protozoan</name>
    <dbReference type="NCBI Taxonomy" id="70075"/>
    <lineage>
        <taxon>Eukaryota</taxon>
        <taxon>Sar</taxon>
        <taxon>Alveolata</taxon>
        <taxon>Ciliophora</taxon>
        <taxon>Intramacronucleata</taxon>
        <taxon>Armophorea</taxon>
        <taxon>Clevelandellida</taxon>
        <taxon>Nyctotheridae</taxon>
        <taxon>Nyctotherus</taxon>
    </lineage>
</organism>
<comment type="similarity">
    <text evidence="1 7">Belongs to the chaperonin (HSP60) family.</text>
</comment>
<dbReference type="SUPFAM" id="SSF52029">
    <property type="entry name" value="GroEL apical domain-like"/>
    <property type="match status" value="1"/>
</dbReference>
<dbReference type="SUPFAM" id="SSF54849">
    <property type="entry name" value="GroEL-intermediate domain like"/>
    <property type="match status" value="1"/>
</dbReference>